<name>A0A4R9M255_9LEPT</name>
<gene>
    <name evidence="1" type="ORF">EHS15_01940</name>
</gene>
<organism evidence="1 2">
    <name type="scientific">Leptospira idonii</name>
    <dbReference type="NCBI Taxonomy" id="1193500"/>
    <lineage>
        <taxon>Bacteria</taxon>
        <taxon>Pseudomonadati</taxon>
        <taxon>Spirochaetota</taxon>
        <taxon>Spirochaetia</taxon>
        <taxon>Leptospirales</taxon>
        <taxon>Leptospiraceae</taxon>
        <taxon>Leptospira</taxon>
    </lineage>
</organism>
<proteinExistence type="predicted"/>
<dbReference type="SUPFAM" id="SSF69279">
    <property type="entry name" value="Phage tail proteins"/>
    <property type="match status" value="1"/>
</dbReference>
<evidence type="ECO:0000313" key="2">
    <source>
        <dbReference type="Proteomes" id="UP000298058"/>
    </source>
</evidence>
<protein>
    <submittedName>
        <fullName evidence="1">Uncharacterized protein</fullName>
    </submittedName>
</protein>
<dbReference type="Proteomes" id="UP000298058">
    <property type="component" value="Unassembled WGS sequence"/>
</dbReference>
<dbReference type="AlphaFoldDB" id="A0A4R9M255"/>
<dbReference type="RefSeq" id="WP_135758858.1">
    <property type="nucleotide sequence ID" value="NZ_RQHW01000007.1"/>
</dbReference>
<sequence>MVSLPGKKMAYWTLALNKDKFPEMRKFISGISVEYELNQMPQAEIQVESVSFLENYFSKHQLIDIEMGWNSLNMISMFQGEVERNPTGSASDYLTYSIPLIDGTASMALKEKNTVFTSSKKEEIIKTIIGSNGYNAIVQIKDKSPIKGDEVPIQKGQTDLEFLTNCAEKWNCLFWIDSENKTFYFMDSEIAHSEGDKIHANSKIKNPDDLTGEYRIGYKTDHAPNNIANISWSFGNSREGDLNSKVAESTNENGKVVSTDDYLPETFAYEINQKKYELSPAALERIKSNPNLATKLAEESKKAKPGSKKMTTYWVAYPASGDSKTNKNLQAPPAHKSTTITLNVDLNIGDPYLRPPRKVKLFCGSLNPRALTSNLPNWIANTGKEGRTFNLNKVKHELSDGMIKTSLELTL</sequence>
<reference evidence="1" key="1">
    <citation type="journal article" date="2019" name="PLoS Negl. Trop. Dis.">
        <title>Revisiting the worldwide diversity of Leptospira species in the environment.</title>
        <authorList>
            <person name="Vincent A.T."/>
            <person name="Schiettekatte O."/>
            <person name="Bourhy P."/>
            <person name="Veyrier F.J."/>
            <person name="Picardeau M."/>
        </authorList>
    </citation>
    <scope>NUCLEOTIDE SEQUENCE [LARGE SCALE GENOMIC DNA]</scope>
    <source>
        <strain evidence="1">201300427</strain>
    </source>
</reference>
<keyword evidence="2" id="KW-1185">Reference proteome</keyword>
<accession>A0A4R9M255</accession>
<comment type="caution">
    <text evidence="1">The sequence shown here is derived from an EMBL/GenBank/DDBJ whole genome shotgun (WGS) entry which is preliminary data.</text>
</comment>
<evidence type="ECO:0000313" key="1">
    <source>
        <dbReference type="EMBL" id="TGN20823.1"/>
    </source>
</evidence>
<dbReference type="EMBL" id="RQHW01000007">
    <property type="protein sequence ID" value="TGN20823.1"/>
    <property type="molecule type" value="Genomic_DNA"/>
</dbReference>
<dbReference type="Gene3D" id="3.55.50.10">
    <property type="entry name" value="Baseplate protein-like domains"/>
    <property type="match status" value="1"/>
</dbReference>